<keyword evidence="2" id="KW-1185">Reference proteome</keyword>
<dbReference type="Proteomes" id="UP000789860">
    <property type="component" value="Unassembled WGS sequence"/>
</dbReference>
<accession>A0ACA9LRM0</accession>
<feature type="non-terminal residue" evidence="1">
    <location>
        <position position="1"/>
    </location>
</feature>
<evidence type="ECO:0000313" key="2">
    <source>
        <dbReference type="Proteomes" id="UP000789860"/>
    </source>
</evidence>
<comment type="caution">
    <text evidence="1">The sequence shown here is derived from an EMBL/GenBank/DDBJ whole genome shotgun (WGS) entry which is preliminary data.</text>
</comment>
<name>A0ACA9LRM0_9GLOM</name>
<reference evidence="1" key="1">
    <citation type="submission" date="2021-06" db="EMBL/GenBank/DDBJ databases">
        <authorList>
            <person name="Kallberg Y."/>
            <person name="Tangrot J."/>
            <person name="Rosling A."/>
        </authorList>
    </citation>
    <scope>NUCLEOTIDE SEQUENCE</scope>
    <source>
        <strain evidence="1">AU212A</strain>
    </source>
</reference>
<proteinExistence type="predicted"/>
<dbReference type="EMBL" id="CAJVPM010007094">
    <property type="protein sequence ID" value="CAG8541781.1"/>
    <property type="molecule type" value="Genomic_DNA"/>
</dbReference>
<gene>
    <name evidence="1" type="ORF">SCALOS_LOCUS4868</name>
</gene>
<evidence type="ECO:0000313" key="1">
    <source>
        <dbReference type="EMBL" id="CAG8541781.1"/>
    </source>
</evidence>
<sequence>DSLNISFKDFGIQNFIDIAHFVNVQKSLELVQISHEGLFIHLILNELQAHAKSLRFLKFNHVDFYWVQSFESLVELKNLEVLHFIECKNIRINAIWPLITSTFNNLDEVLVKDTDCTILENWAKIQQVKVFNQKLAIQKFS</sequence>
<protein>
    <submittedName>
        <fullName evidence="1">3216_t:CDS:1</fullName>
    </submittedName>
</protein>
<organism evidence="1 2">
    <name type="scientific">Scutellospora calospora</name>
    <dbReference type="NCBI Taxonomy" id="85575"/>
    <lineage>
        <taxon>Eukaryota</taxon>
        <taxon>Fungi</taxon>
        <taxon>Fungi incertae sedis</taxon>
        <taxon>Mucoromycota</taxon>
        <taxon>Glomeromycotina</taxon>
        <taxon>Glomeromycetes</taxon>
        <taxon>Diversisporales</taxon>
        <taxon>Gigasporaceae</taxon>
        <taxon>Scutellospora</taxon>
    </lineage>
</organism>